<keyword evidence="2" id="KW-1133">Transmembrane helix</keyword>
<name>A0A7J5BGK8_9MICO</name>
<feature type="transmembrane region" description="Helical" evidence="2">
    <location>
        <begin position="330"/>
        <end position="355"/>
    </location>
</feature>
<organism evidence="3 4">
    <name type="scientific">Gulosibacter chungangensis</name>
    <dbReference type="NCBI Taxonomy" id="979746"/>
    <lineage>
        <taxon>Bacteria</taxon>
        <taxon>Bacillati</taxon>
        <taxon>Actinomycetota</taxon>
        <taxon>Actinomycetes</taxon>
        <taxon>Micrococcales</taxon>
        <taxon>Microbacteriaceae</taxon>
        <taxon>Gulosibacter</taxon>
    </lineage>
</organism>
<keyword evidence="2" id="KW-0812">Transmembrane</keyword>
<feature type="compositionally biased region" description="Basic residues" evidence="1">
    <location>
        <begin position="504"/>
        <end position="516"/>
    </location>
</feature>
<feature type="region of interest" description="Disordered" evidence="1">
    <location>
        <begin position="447"/>
        <end position="516"/>
    </location>
</feature>
<feature type="transmembrane region" description="Helical" evidence="2">
    <location>
        <begin position="277"/>
        <end position="310"/>
    </location>
</feature>
<dbReference type="EMBL" id="WBKB01000001">
    <property type="protein sequence ID" value="KAB1645042.1"/>
    <property type="molecule type" value="Genomic_DNA"/>
</dbReference>
<sequence length="516" mass="55059">MESSGQVSRAIGLIAALLTLGAYLWWWLSSGNPPNPITITLGVALLGLIAVHVVQLSLGGGARYSAVLTLVATGLWVFLSASLVGLMFAATLIGGEKLVSSTFTVQMLYIAAGMALYAVALLGVRYRWILRPLAQLYSSDITYPLEPDPQNERDAQPKQDTQHYPRVSPFSDGYFIYESDRARARQFDRIRKASGDALLAEATHILATTRGNEAVKTDREALSKLIAKLECAKKAADSSFDPTACMDRIRRLTTMILVTVSSPSPRFVYLMKVQNQLAIVALVLLVAVGALSATGWIVPMTLAAIAALIFRIRNLMPVGDPEKYDGGARWMALFITPLLGAVSAVIGLYAVAALAQAELLSDTLGAKLGLPDGLGIETSPQHFSILALGIAIAFGWSARLLDTMLAKLSDSVAKVEEKKADAAAKDASAAIAEAEAAKDDCDICGSREAEKAPEKDSADKARVPGDKKDAGKDASSEEVASGGNGKTGDPRSSPRVILVTAHTFLRRRRARNPRIP</sequence>
<accession>A0A7J5BGK8</accession>
<dbReference type="AlphaFoldDB" id="A0A7J5BGK8"/>
<feature type="transmembrane region" description="Helical" evidence="2">
    <location>
        <begin position="7"/>
        <end position="28"/>
    </location>
</feature>
<reference evidence="3 4" key="1">
    <citation type="submission" date="2019-09" db="EMBL/GenBank/DDBJ databases">
        <title>Phylogeny of genus Pseudoclavibacter and closely related genus.</title>
        <authorList>
            <person name="Li Y."/>
        </authorList>
    </citation>
    <scope>NUCLEOTIDE SEQUENCE [LARGE SCALE GENOMIC DNA]</scope>
    <source>
        <strain evidence="3 4">KCTC 13959</strain>
    </source>
</reference>
<dbReference type="Proteomes" id="UP000433493">
    <property type="component" value="Unassembled WGS sequence"/>
</dbReference>
<proteinExistence type="predicted"/>
<keyword evidence="4" id="KW-1185">Reference proteome</keyword>
<keyword evidence="2" id="KW-0472">Membrane</keyword>
<comment type="caution">
    <text evidence="3">The sequence shown here is derived from an EMBL/GenBank/DDBJ whole genome shotgun (WGS) entry which is preliminary data.</text>
</comment>
<evidence type="ECO:0000313" key="3">
    <source>
        <dbReference type="EMBL" id="KAB1645042.1"/>
    </source>
</evidence>
<feature type="transmembrane region" description="Helical" evidence="2">
    <location>
        <begin position="66"/>
        <end position="93"/>
    </location>
</feature>
<gene>
    <name evidence="3" type="ORF">F8O05_01960</name>
</gene>
<dbReference type="RefSeq" id="WP_158051052.1">
    <property type="nucleotide sequence ID" value="NZ_WBKB01000001.1"/>
</dbReference>
<feature type="transmembrane region" description="Helical" evidence="2">
    <location>
        <begin position="34"/>
        <end position="54"/>
    </location>
</feature>
<feature type="compositionally biased region" description="Basic and acidic residues" evidence="1">
    <location>
        <begin position="447"/>
        <end position="475"/>
    </location>
</feature>
<feature type="transmembrane region" description="Helical" evidence="2">
    <location>
        <begin position="105"/>
        <end position="124"/>
    </location>
</feature>
<evidence type="ECO:0000256" key="2">
    <source>
        <dbReference type="SAM" id="Phobius"/>
    </source>
</evidence>
<dbReference type="OrthoDB" id="4485708at2"/>
<evidence type="ECO:0000256" key="1">
    <source>
        <dbReference type="SAM" id="MobiDB-lite"/>
    </source>
</evidence>
<protein>
    <submittedName>
        <fullName evidence="3">Uncharacterized protein</fullName>
    </submittedName>
</protein>
<evidence type="ECO:0000313" key="4">
    <source>
        <dbReference type="Proteomes" id="UP000433493"/>
    </source>
</evidence>